<dbReference type="AlphaFoldDB" id="A0A2A2MKX5"/>
<organism evidence="1">
    <name type="scientific">Vibrio coralliilyticus</name>
    <dbReference type="NCBI Taxonomy" id="190893"/>
    <lineage>
        <taxon>Bacteria</taxon>
        <taxon>Pseudomonadati</taxon>
        <taxon>Pseudomonadota</taxon>
        <taxon>Gammaproteobacteria</taxon>
        <taxon>Vibrionales</taxon>
        <taxon>Vibrionaceae</taxon>
        <taxon>Vibrio</taxon>
    </lineage>
</organism>
<proteinExistence type="predicted"/>
<dbReference type="EMBL" id="JXXR01000022">
    <property type="protein sequence ID" value="KJY68448.1"/>
    <property type="molecule type" value="Genomic_DNA"/>
</dbReference>
<gene>
    <name evidence="1" type="ORF">TW71_20445</name>
</gene>
<dbReference type="SUPFAM" id="SSF47413">
    <property type="entry name" value="lambda repressor-like DNA-binding domains"/>
    <property type="match status" value="1"/>
</dbReference>
<dbReference type="InterPro" id="IPR001387">
    <property type="entry name" value="Cro/C1-type_HTH"/>
</dbReference>
<evidence type="ECO:0000313" key="1">
    <source>
        <dbReference type="EMBL" id="KJY68448.1"/>
    </source>
</evidence>
<dbReference type="KEGG" id="vct:JV59_27310"/>
<dbReference type="Pfam" id="PF12844">
    <property type="entry name" value="HTH_19"/>
    <property type="match status" value="1"/>
</dbReference>
<dbReference type="GO" id="GO:0003677">
    <property type="term" value="F:DNA binding"/>
    <property type="evidence" value="ECO:0007669"/>
    <property type="project" value="InterPro"/>
</dbReference>
<dbReference type="Gene3D" id="1.10.260.40">
    <property type="entry name" value="lambda repressor-like DNA-binding domains"/>
    <property type="match status" value="1"/>
</dbReference>
<sequence>MKDVTTIGGRLKEILFVKGVSAAELSRKVGIERGYMSKLLNNKIKNPHKNMTQIAKTLNVSYEWLMTGVERTGTYERDYDVEGIVNSKLQKIGFFETGMPISKFHKLIYNDESINIVSTKKLGAGNYLFQNGEDIIELFRVDNFINLAWYPHEPEKDYIPIGKVITKISKEHINDKKLKLVEG</sequence>
<dbReference type="CDD" id="cd00093">
    <property type="entry name" value="HTH_XRE"/>
    <property type="match status" value="1"/>
</dbReference>
<comment type="caution">
    <text evidence="1">The sequence shown here is derived from an EMBL/GenBank/DDBJ whole genome shotgun (WGS) entry which is preliminary data.</text>
</comment>
<dbReference type="InterPro" id="IPR010982">
    <property type="entry name" value="Lambda_DNA-bd_dom_sf"/>
</dbReference>
<protein>
    <submittedName>
        <fullName evidence="1">Phage repressor protein</fullName>
    </submittedName>
</protein>
<accession>A0A2A2MKX5</accession>
<reference evidence="1" key="1">
    <citation type="journal article" date="2015" name="BMC Genomics">
        <title>Genome mining reveals unlocked bioactive potential of marine Gram-negative bacteria.</title>
        <authorList>
            <person name="Machado H."/>
            <person name="Sonnenschein E.C."/>
            <person name="Melchiorsen J."/>
            <person name="Gram L."/>
        </authorList>
    </citation>
    <scope>NUCLEOTIDE SEQUENCE</scope>
    <source>
        <strain evidence="1">S2052</strain>
    </source>
</reference>
<dbReference type="RefSeq" id="WP_006957408.1">
    <property type="nucleotide sequence ID" value="NZ_CP009264.1"/>
</dbReference>
<dbReference type="SMART" id="SM00530">
    <property type="entry name" value="HTH_XRE"/>
    <property type="match status" value="1"/>
</dbReference>
<name>A0A2A2MKX5_9VIBR</name>
<dbReference type="PROSITE" id="PS50943">
    <property type="entry name" value="HTH_CROC1"/>
    <property type="match status" value="1"/>
</dbReference>